<organism evidence="1 2">
    <name type="scientific">Entomophthora muscae</name>
    <dbReference type="NCBI Taxonomy" id="34485"/>
    <lineage>
        <taxon>Eukaryota</taxon>
        <taxon>Fungi</taxon>
        <taxon>Fungi incertae sedis</taxon>
        <taxon>Zoopagomycota</taxon>
        <taxon>Entomophthoromycotina</taxon>
        <taxon>Entomophthoromycetes</taxon>
        <taxon>Entomophthorales</taxon>
        <taxon>Entomophthoraceae</taxon>
        <taxon>Entomophthora</taxon>
    </lineage>
</organism>
<name>A0ACC2UCS2_9FUNG</name>
<dbReference type="Proteomes" id="UP001165960">
    <property type="component" value="Unassembled WGS sequence"/>
</dbReference>
<proteinExistence type="predicted"/>
<gene>
    <name evidence="1" type="ORF">DSO57_1019643</name>
</gene>
<comment type="caution">
    <text evidence="1">The sequence shown here is derived from an EMBL/GenBank/DDBJ whole genome shotgun (WGS) entry which is preliminary data.</text>
</comment>
<sequence length="265" mass="29216">MLWIKHEKGRCDGFEEVGGGDWATAVGLAAAAGLLTIVKPVERSFSLTDMRLSYGYKEKETIPEWLCLFLALFIPLGVQIVWLLPRRKLNALHLSVLGLSLSLTLTLFLASVAKVLFGRLRPDWLARCNADYNGKYPIDIPGKLATISICNPSRRREQVEGMKSFFSGHAAVSFAGLAFLALFLSHQLQLLQRPKAYKIPAVLLPLLLAIFIAATRLSDFRHHWEDVAVGSGIGCLTAIIAHRIYLPLIESDSTSSDANILDECA</sequence>
<dbReference type="EMBL" id="QTSX02000799">
    <property type="protein sequence ID" value="KAJ9084865.1"/>
    <property type="molecule type" value="Genomic_DNA"/>
</dbReference>
<evidence type="ECO:0000313" key="1">
    <source>
        <dbReference type="EMBL" id="KAJ9084865.1"/>
    </source>
</evidence>
<accession>A0ACC2UCS2</accession>
<protein>
    <submittedName>
        <fullName evidence="1">Uncharacterized protein</fullName>
    </submittedName>
</protein>
<reference evidence="1" key="1">
    <citation type="submission" date="2022-04" db="EMBL/GenBank/DDBJ databases">
        <title>Genome of the entomopathogenic fungus Entomophthora muscae.</title>
        <authorList>
            <person name="Elya C."/>
            <person name="Lovett B.R."/>
            <person name="Lee E."/>
            <person name="Macias A.M."/>
            <person name="Hajek A.E."/>
            <person name="De Bivort B.L."/>
            <person name="Kasson M.T."/>
            <person name="De Fine Licht H.H."/>
            <person name="Stajich J.E."/>
        </authorList>
    </citation>
    <scope>NUCLEOTIDE SEQUENCE</scope>
    <source>
        <strain evidence="1">Berkeley</strain>
    </source>
</reference>
<evidence type="ECO:0000313" key="2">
    <source>
        <dbReference type="Proteomes" id="UP001165960"/>
    </source>
</evidence>
<keyword evidence="2" id="KW-1185">Reference proteome</keyword>